<dbReference type="EMBL" id="QGKM01000050">
    <property type="protein sequence ID" value="PWQ95083.1"/>
    <property type="molecule type" value="Genomic_DNA"/>
</dbReference>
<dbReference type="InterPro" id="IPR012296">
    <property type="entry name" value="Nuclease_put_TT1808"/>
</dbReference>
<dbReference type="InterPro" id="IPR011335">
    <property type="entry name" value="Restrct_endonuc-II-like"/>
</dbReference>
<accession>A0A317CCL2</accession>
<dbReference type="RefSeq" id="WP_109838614.1">
    <property type="nucleotide sequence ID" value="NZ_QGKM01000050.1"/>
</dbReference>
<reference evidence="2 3" key="1">
    <citation type="submission" date="2018-05" db="EMBL/GenBank/DDBJ databases">
        <title>Leucothrix arctica sp. nov., isolated from Arctic seawater.</title>
        <authorList>
            <person name="Choi A."/>
            <person name="Baek K."/>
        </authorList>
    </citation>
    <scope>NUCLEOTIDE SEQUENCE [LARGE SCALE GENOMIC DNA]</scope>
    <source>
        <strain evidence="2 3">JCM 18388</strain>
    </source>
</reference>
<dbReference type="Gene3D" id="3.90.1570.10">
    <property type="entry name" value="tt1808, chain A"/>
    <property type="match status" value="1"/>
</dbReference>
<evidence type="ECO:0000259" key="1">
    <source>
        <dbReference type="Pfam" id="PF05685"/>
    </source>
</evidence>
<evidence type="ECO:0000313" key="3">
    <source>
        <dbReference type="Proteomes" id="UP000245539"/>
    </source>
</evidence>
<name>A0A317CCL2_9GAMM</name>
<dbReference type="InterPro" id="IPR008538">
    <property type="entry name" value="Uma2"/>
</dbReference>
<proteinExistence type="predicted"/>
<dbReference type="PANTHER" id="PTHR36558">
    <property type="entry name" value="GLR1098 PROTEIN"/>
    <property type="match status" value="1"/>
</dbReference>
<evidence type="ECO:0000313" key="2">
    <source>
        <dbReference type="EMBL" id="PWQ95083.1"/>
    </source>
</evidence>
<dbReference type="SUPFAM" id="SSF52980">
    <property type="entry name" value="Restriction endonuclease-like"/>
    <property type="match status" value="1"/>
</dbReference>
<dbReference type="AlphaFoldDB" id="A0A317CCL2"/>
<keyword evidence="3" id="KW-1185">Reference proteome</keyword>
<dbReference type="Pfam" id="PF05685">
    <property type="entry name" value="Uma2"/>
    <property type="match status" value="1"/>
</dbReference>
<protein>
    <recommendedName>
        <fullName evidence="1">Putative restriction endonuclease domain-containing protein</fullName>
    </recommendedName>
</protein>
<feature type="domain" description="Putative restriction endonuclease" evidence="1">
    <location>
        <begin position="14"/>
        <end position="162"/>
    </location>
</feature>
<gene>
    <name evidence="2" type="ORF">DKW60_15715</name>
</gene>
<dbReference type="Proteomes" id="UP000245539">
    <property type="component" value="Unassembled WGS sequence"/>
</dbReference>
<dbReference type="PANTHER" id="PTHR36558:SF1">
    <property type="entry name" value="RESTRICTION ENDONUCLEASE DOMAIN-CONTAINING PROTEIN-RELATED"/>
    <property type="match status" value="1"/>
</dbReference>
<sequence>MPPLNAKTDHLLVADFLEGERESEIKHEYVEGQVFAMAGASLWHNLLTGNLNGLLWNQLRDKPCFPVTGDMLLKTTKDRYRYPDLQIICDDDSSEDEYVRENPVLIVEVLSRSTRRVDKTEKRAEYLAIESVQEYVLIEQDVAEIEIQRRRANWQPEYYYLGQDITFESVGITVSVQDIYQRVNNEDVVSYLRELQEASHS</sequence>
<organism evidence="2 3">
    <name type="scientific">Leucothrix pacifica</name>
    <dbReference type="NCBI Taxonomy" id="1247513"/>
    <lineage>
        <taxon>Bacteria</taxon>
        <taxon>Pseudomonadati</taxon>
        <taxon>Pseudomonadota</taxon>
        <taxon>Gammaproteobacteria</taxon>
        <taxon>Thiotrichales</taxon>
        <taxon>Thiotrichaceae</taxon>
        <taxon>Leucothrix</taxon>
    </lineage>
</organism>
<dbReference type="OrthoDB" id="26750at2"/>
<comment type="caution">
    <text evidence="2">The sequence shown here is derived from an EMBL/GenBank/DDBJ whole genome shotgun (WGS) entry which is preliminary data.</text>
</comment>
<dbReference type="CDD" id="cd06260">
    <property type="entry name" value="DUF820-like"/>
    <property type="match status" value="1"/>
</dbReference>